<dbReference type="Proteomes" id="UP000007015">
    <property type="component" value="Chromosome 7"/>
</dbReference>
<evidence type="ECO:0000313" key="2">
    <source>
        <dbReference type="EMBL" id="EEC81765.1"/>
    </source>
</evidence>
<evidence type="ECO:0008006" key="4">
    <source>
        <dbReference type="Google" id="ProtNLM"/>
    </source>
</evidence>
<dbReference type="HOGENOM" id="CLU_039808_5_3_1"/>
<dbReference type="STRING" id="39946.B8B8I5"/>
<sequence>MQGGVLGVEKATVTAITAGGGGMGVEEEIVKLFVGLTVYLAGGQGQVVGTLTAAGPVMVIASTFANATYERLPLDQEEEEAAAGGGGHMMAPPPLMAGAADPVLFGGGMHDAGLATPAWHHARPPPPPPY</sequence>
<dbReference type="GO" id="GO:0003700">
    <property type="term" value="F:DNA-binding transcription factor activity"/>
    <property type="evidence" value="ECO:0007669"/>
    <property type="project" value="TreeGrafter"/>
</dbReference>
<proteinExistence type="predicted"/>
<protein>
    <recommendedName>
        <fullName evidence="4">PPC domain-containing protein</fullName>
    </recommendedName>
</protein>
<dbReference type="AlphaFoldDB" id="B8B8I5"/>
<keyword evidence="3" id="KW-1185">Reference proteome</keyword>
<dbReference type="GO" id="GO:0005634">
    <property type="term" value="C:nucleus"/>
    <property type="evidence" value="ECO:0007669"/>
    <property type="project" value="TreeGrafter"/>
</dbReference>
<dbReference type="PANTHER" id="PTHR31100">
    <property type="entry name" value="AT-HOOK MOTIF NUCLEAR-LOCALIZED PROTEIN 15"/>
    <property type="match status" value="1"/>
</dbReference>
<gene>
    <name evidence="2" type="ORF">OsI_25448</name>
</gene>
<feature type="region of interest" description="Disordered" evidence="1">
    <location>
        <begin position="73"/>
        <end position="94"/>
    </location>
</feature>
<organism evidence="2 3">
    <name type="scientific">Oryza sativa subsp. indica</name>
    <name type="common">Rice</name>
    <dbReference type="NCBI Taxonomy" id="39946"/>
    <lineage>
        <taxon>Eukaryota</taxon>
        <taxon>Viridiplantae</taxon>
        <taxon>Streptophyta</taxon>
        <taxon>Embryophyta</taxon>
        <taxon>Tracheophyta</taxon>
        <taxon>Spermatophyta</taxon>
        <taxon>Magnoliopsida</taxon>
        <taxon>Liliopsida</taxon>
        <taxon>Poales</taxon>
        <taxon>Poaceae</taxon>
        <taxon>BOP clade</taxon>
        <taxon>Oryzoideae</taxon>
        <taxon>Oryzeae</taxon>
        <taxon>Oryzinae</taxon>
        <taxon>Oryza</taxon>
        <taxon>Oryza sativa</taxon>
    </lineage>
</organism>
<dbReference type="SUPFAM" id="SSF117856">
    <property type="entry name" value="AF0104/ALDC/Ptd012-like"/>
    <property type="match status" value="1"/>
</dbReference>
<dbReference type="EMBL" id="CM000132">
    <property type="protein sequence ID" value="EEC81765.1"/>
    <property type="molecule type" value="Genomic_DNA"/>
</dbReference>
<accession>B8B8I5</accession>
<dbReference type="GO" id="GO:0003680">
    <property type="term" value="F:minor groove of adenine-thymine-rich DNA binding"/>
    <property type="evidence" value="ECO:0007669"/>
    <property type="project" value="InterPro"/>
</dbReference>
<dbReference type="InterPro" id="IPR014476">
    <property type="entry name" value="AHL15-29"/>
</dbReference>
<dbReference type="PANTHER" id="PTHR31100:SF70">
    <property type="entry name" value="OS07G0235200 PROTEIN"/>
    <property type="match status" value="1"/>
</dbReference>
<dbReference type="Gramene" id="BGIOSGA024565-TA">
    <property type="protein sequence ID" value="BGIOSGA024565-PA"/>
    <property type="gene ID" value="BGIOSGA024565"/>
</dbReference>
<name>B8B8I5_ORYSI</name>
<reference evidence="2 3" key="1">
    <citation type="journal article" date="2005" name="PLoS Biol.">
        <title>The genomes of Oryza sativa: a history of duplications.</title>
        <authorList>
            <person name="Yu J."/>
            <person name="Wang J."/>
            <person name="Lin W."/>
            <person name="Li S."/>
            <person name="Li H."/>
            <person name="Zhou J."/>
            <person name="Ni P."/>
            <person name="Dong W."/>
            <person name="Hu S."/>
            <person name="Zeng C."/>
            <person name="Zhang J."/>
            <person name="Zhang Y."/>
            <person name="Li R."/>
            <person name="Xu Z."/>
            <person name="Li S."/>
            <person name="Li X."/>
            <person name="Zheng H."/>
            <person name="Cong L."/>
            <person name="Lin L."/>
            <person name="Yin J."/>
            <person name="Geng J."/>
            <person name="Li G."/>
            <person name="Shi J."/>
            <person name="Liu J."/>
            <person name="Lv H."/>
            <person name="Li J."/>
            <person name="Wang J."/>
            <person name="Deng Y."/>
            <person name="Ran L."/>
            <person name="Shi X."/>
            <person name="Wang X."/>
            <person name="Wu Q."/>
            <person name="Li C."/>
            <person name="Ren X."/>
            <person name="Wang J."/>
            <person name="Wang X."/>
            <person name="Li D."/>
            <person name="Liu D."/>
            <person name="Zhang X."/>
            <person name="Ji Z."/>
            <person name="Zhao W."/>
            <person name="Sun Y."/>
            <person name="Zhang Z."/>
            <person name="Bao J."/>
            <person name="Han Y."/>
            <person name="Dong L."/>
            <person name="Ji J."/>
            <person name="Chen P."/>
            <person name="Wu S."/>
            <person name="Liu J."/>
            <person name="Xiao Y."/>
            <person name="Bu D."/>
            <person name="Tan J."/>
            <person name="Yang L."/>
            <person name="Ye C."/>
            <person name="Zhang J."/>
            <person name="Xu J."/>
            <person name="Zhou Y."/>
            <person name="Yu Y."/>
            <person name="Zhang B."/>
            <person name="Zhuang S."/>
            <person name="Wei H."/>
            <person name="Liu B."/>
            <person name="Lei M."/>
            <person name="Yu H."/>
            <person name="Li Y."/>
            <person name="Xu H."/>
            <person name="Wei S."/>
            <person name="He X."/>
            <person name="Fang L."/>
            <person name="Zhang Z."/>
            <person name="Zhang Y."/>
            <person name="Huang X."/>
            <person name="Su Z."/>
            <person name="Tong W."/>
            <person name="Li J."/>
            <person name="Tong Z."/>
            <person name="Li S."/>
            <person name="Ye J."/>
            <person name="Wang L."/>
            <person name="Fang L."/>
            <person name="Lei T."/>
            <person name="Chen C."/>
            <person name="Chen H."/>
            <person name="Xu Z."/>
            <person name="Li H."/>
            <person name="Huang H."/>
            <person name="Zhang F."/>
            <person name="Xu H."/>
            <person name="Li N."/>
            <person name="Zhao C."/>
            <person name="Li S."/>
            <person name="Dong L."/>
            <person name="Huang Y."/>
            <person name="Li L."/>
            <person name="Xi Y."/>
            <person name="Qi Q."/>
            <person name="Li W."/>
            <person name="Zhang B."/>
            <person name="Hu W."/>
            <person name="Zhang Y."/>
            <person name="Tian X."/>
            <person name="Jiao Y."/>
            <person name="Liang X."/>
            <person name="Jin J."/>
            <person name="Gao L."/>
            <person name="Zheng W."/>
            <person name="Hao B."/>
            <person name="Liu S."/>
            <person name="Wang W."/>
            <person name="Yuan L."/>
            <person name="Cao M."/>
            <person name="McDermott J."/>
            <person name="Samudrala R."/>
            <person name="Wang J."/>
            <person name="Wong G.K."/>
            <person name="Yang H."/>
        </authorList>
    </citation>
    <scope>NUCLEOTIDE SEQUENCE [LARGE SCALE GENOMIC DNA]</scope>
    <source>
        <strain evidence="3">cv. 93-11</strain>
    </source>
</reference>
<evidence type="ECO:0000313" key="3">
    <source>
        <dbReference type="Proteomes" id="UP000007015"/>
    </source>
</evidence>
<evidence type="ECO:0000256" key="1">
    <source>
        <dbReference type="SAM" id="MobiDB-lite"/>
    </source>
</evidence>